<accession>A0AAV7UYF8</accession>
<comment type="caution">
    <text evidence="2">The sequence shown here is derived from an EMBL/GenBank/DDBJ whole genome shotgun (WGS) entry which is preliminary data.</text>
</comment>
<reference evidence="2" key="1">
    <citation type="journal article" date="2022" name="bioRxiv">
        <title>Sequencing and chromosome-scale assembly of the giantPleurodeles waltlgenome.</title>
        <authorList>
            <person name="Brown T."/>
            <person name="Elewa A."/>
            <person name="Iarovenko S."/>
            <person name="Subramanian E."/>
            <person name="Araus A.J."/>
            <person name="Petzold A."/>
            <person name="Susuki M."/>
            <person name="Suzuki K.-i.T."/>
            <person name="Hayashi T."/>
            <person name="Toyoda A."/>
            <person name="Oliveira C."/>
            <person name="Osipova E."/>
            <person name="Leigh N.D."/>
            <person name="Simon A."/>
            <person name="Yun M.H."/>
        </authorList>
    </citation>
    <scope>NUCLEOTIDE SEQUENCE</scope>
    <source>
        <strain evidence="2">20211129_DDA</strain>
        <tissue evidence="2">Liver</tissue>
    </source>
</reference>
<organism evidence="2 3">
    <name type="scientific">Pleurodeles waltl</name>
    <name type="common">Iberian ribbed newt</name>
    <dbReference type="NCBI Taxonomy" id="8319"/>
    <lineage>
        <taxon>Eukaryota</taxon>
        <taxon>Metazoa</taxon>
        <taxon>Chordata</taxon>
        <taxon>Craniata</taxon>
        <taxon>Vertebrata</taxon>
        <taxon>Euteleostomi</taxon>
        <taxon>Amphibia</taxon>
        <taxon>Batrachia</taxon>
        <taxon>Caudata</taxon>
        <taxon>Salamandroidea</taxon>
        <taxon>Salamandridae</taxon>
        <taxon>Pleurodelinae</taxon>
        <taxon>Pleurodeles</taxon>
    </lineage>
</organism>
<dbReference type="EMBL" id="JANPWB010000004">
    <property type="protein sequence ID" value="KAJ1193557.1"/>
    <property type="molecule type" value="Genomic_DNA"/>
</dbReference>
<feature type="region of interest" description="Disordered" evidence="1">
    <location>
        <begin position="26"/>
        <end position="113"/>
    </location>
</feature>
<evidence type="ECO:0000256" key="1">
    <source>
        <dbReference type="SAM" id="MobiDB-lite"/>
    </source>
</evidence>
<evidence type="ECO:0000313" key="2">
    <source>
        <dbReference type="EMBL" id="KAJ1193557.1"/>
    </source>
</evidence>
<keyword evidence="3" id="KW-1185">Reference proteome</keyword>
<feature type="compositionally biased region" description="Basic and acidic residues" evidence="1">
    <location>
        <begin position="52"/>
        <end position="62"/>
    </location>
</feature>
<protein>
    <submittedName>
        <fullName evidence="2">Uncharacterized protein</fullName>
    </submittedName>
</protein>
<name>A0AAV7UYF8_PLEWA</name>
<dbReference type="Proteomes" id="UP001066276">
    <property type="component" value="Chromosome 2_2"/>
</dbReference>
<dbReference type="AlphaFoldDB" id="A0AAV7UYF8"/>
<sequence length="113" mass="12626">MATCRCLGTEGGEVVTVMIPLLWSRESSLPLEPSEGRKFRDSRPLNQSPRRSPGDSDTEHMRPRAFTALSQLPRPTRPLCSRCERTSHGPRMMRLRPSSQALSARSKSRVPGP</sequence>
<feature type="compositionally biased region" description="Basic and acidic residues" evidence="1">
    <location>
        <begin position="34"/>
        <end position="43"/>
    </location>
</feature>
<gene>
    <name evidence="2" type="ORF">NDU88_002854</name>
</gene>
<proteinExistence type="predicted"/>
<evidence type="ECO:0000313" key="3">
    <source>
        <dbReference type="Proteomes" id="UP001066276"/>
    </source>
</evidence>